<proteinExistence type="predicted"/>
<comment type="caution">
    <text evidence="1">The sequence shown here is derived from an EMBL/GenBank/DDBJ whole genome shotgun (WGS) entry which is preliminary data.</text>
</comment>
<dbReference type="InterPro" id="IPR010633">
    <property type="entry name" value="Phage_lambda_GpZ"/>
</dbReference>
<accession>A0ABM9G7W4</accession>
<dbReference type="RefSeq" id="WP_261944610.1">
    <property type="nucleotide sequence ID" value="NZ_AP031286.1"/>
</dbReference>
<keyword evidence="2" id="KW-1185">Reference proteome</keyword>
<dbReference type="EMBL" id="CALYLO010000007">
    <property type="protein sequence ID" value="CAH8247462.1"/>
    <property type="molecule type" value="Genomic_DNA"/>
</dbReference>
<protein>
    <submittedName>
        <fullName evidence="1">Phage tail protein</fullName>
    </submittedName>
</protein>
<evidence type="ECO:0000313" key="1">
    <source>
        <dbReference type="EMBL" id="CAH8247462.1"/>
    </source>
</evidence>
<evidence type="ECO:0000313" key="2">
    <source>
        <dbReference type="Proteomes" id="UP001154322"/>
    </source>
</evidence>
<reference evidence="1" key="1">
    <citation type="submission" date="2022-06" db="EMBL/GenBank/DDBJ databases">
        <authorList>
            <person name="Dietemann V."/>
            <person name="Ory F."/>
            <person name="Dainat B."/>
            <person name="Oberhansli S."/>
        </authorList>
    </citation>
    <scope>NUCLEOTIDE SEQUENCE</scope>
    <source>
        <strain evidence="1">Ena-SAMPLE-TAB-26-04-2022-14:26:32:270-5432</strain>
    </source>
</reference>
<name>A0ABM9G7W4_9BACL</name>
<dbReference type="Pfam" id="PF06763">
    <property type="entry name" value="Minor_tail_Z"/>
    <property type="match status" value="1"/>
</dbReference>
<gene>
    <name evidence="1" type="ORF">WJ0W_004696</name>
</gene>
<sequence length="187" mass="21334">MITSDSKNFKEAAIAVKKLAQNAPKAINRAFARTGQRVQTVAVQEVRKEYIIRAGDVKKYGNLKLTQRNDEIEFRSRGRNIRLIQFKTTPSRVVQRRPKVLKAAVKRDGGKKPISGAFVQHMQNGSLGVFRRRGKQRLPIEQLYGPGVPIMLNSAKIRDKLEDEMTKKLEQRLEHEMNRVMKGVGIK</sequence>
<dbReference type="Proteomes" id="UP001154322">
    <property type="component" value="Unassembled WGS sequence"/>
</dbReference>
<organism evidence="1 2">
    <name type="scientific">Paenibacillus melissococcoides</name>
    <dbReference type="NCBI Taxonomy" id="2912268"/>
    <lineage>
        <taxon>Bacteria</taxon>
        <taxon>Bacillati</taxon>
        <taxon>Bacillota</taxon>
        <taxon>Bacilli</taxon>
        <taxon>Bacillales</taxon>
        <taxon>Paenibacillaceae</taxon>
        <taxon>Paenibacillus</taxon>
    </lineage>
</organism>